<dbReference type="InterPro" id="IPR006447">
    <property type="entry name" value="Myb_dom_plants"/>
</dbReference>
<feature type="domain" description="HTH myb-type" evidence="8">
    <location>
        <begin position="30"/>
        <end position="78"/>
    </location>
</feature>
<evidence type="ECO:0000313" key="10">
    <source>
        <dbReference type="Proteomes" id="UP001295684"/>
    </source>
</evidence>
<dbReference type="CDD" id="cd00167">
    <property type="entry name" value="SANT"/>
    <property type="match status" value="1"/>
</dbReference>
<keyword evidence="4" id="KW-0539">Nucleus</keyword>
<evidence type="ECO:0000313" key="9">
    <source>
        <dbReference type="EMBL" id="CAI2384607.1"/>
    </source>
</evidence>
<dbReference type="Pfam" id="PF00249">
    <property type="entry name" value="Myb_DNA-binding"/>
    <property type="match status" value="1"/>
</dbReference>
<evidence type="ECO:0000256" key="1">
    <source>
        <dbReference type="ARBA" id="ARBA00023015"/>
    </source>
</evidence>
<dbReference type="InterPro" id="IPR017930">
    <property type="entry name" value="Myb_dom"/>
</dbReference>
<dbReference type="InterPro" id="IPR009057">
    <property type="entry name" value="Homeodomain-like_sf"/>
</dbReference>
<evidence type="ECO:0000256" key="4">
    <source>
        <dbReference type="ARBA" id="ARBA00023242"/>
    </source>
</evidence>
<feature type="compositionally biased region" description="Basic and acidic residues" evidence="5">
    <location>
        <begin position="291"/>
        <end position="305"/>
    </location>
</feature>
<protein>
    <submittedName>
        <fullName evidence="9">Uncharacterized protein</fullName>
    </submittedName>
</protein>
<evidence type="ECO:0000256" key="3">
    <source>
        <dbReference type="ARBA" id="ARBA00023163"/>
    </source>
</evidence>
<dbReference type="PROSITE" id="PS50090">
    <property type="entry name" value="MYB_LIKE"/>
    <property type="match status" value="1"/>
</dbReference>
<dbReference type="SUPFAM" id="SSF46689">
    <property type="entry name" value="Homeodomain-like"/>
    <property type="match status" value="1"/>
</dbReference>
<dbReference type="SMART" id="SM00717">
    <property type="entry name" value="SANT"/>
    <property type="match status" value="1"/>
</dbReference>
<dbReference type="Gene3D" id="1.10.10.60">
    <property type="entry name" value="Homeodomain-like"/>
    <property type="match status" value="1"/>
</dbReference>
<evidence type="ECO:0000259" key="6">
    <source>
        <dbReference type="PROSITE" id="PS50090"/>
    </source>
</evidence>
<dbReference type="InterPro" id="IPR017884">
    <property type="entry name" value="SANT_dom"/>
</dbReference>
<dbReference type="Proteomes" id="UP001295684">
    <property type="component" value="Unassembled WGS sequence"/>
</dbReference>
<dbReference type="AlphaFoldDB" id="A0AAD2D887"/>
<accession>A0AAD2D887</accession>
<dbReference type="GO" id="GO:0003677">
    <property type="term" value="F:DNA binding"/>
    <property type="evidence" value="ECO:0007669"/>
    <property type="project" value="UniProtKB-KW"/>
</dbReference>
<sequence>MHPSSDSERSGDSPKQHNFKCKVRDNQEVGRWKKSEHEDFIRGLKMYGKDWKKIEALVKTRNGAQIRSHAQKWFSKVNKLKQTRTKQGDDIKDEELETMKILGERAKKRDTKYIFKEAEIEQPSGIDGQFISNPLENLSLHQNTDNSNQEKKYSDQDILLLIKFIVKEFAKVVQKWFYSQTTSLSGFNLPVQQANSNQMLLQLLMNKENTARPQENLHQGLQQQTNSKLLFDIMSQFNLNQSSSNPLSPVGLGTSVTRDAEPKENLDDIKTPEREDHEGKDDVKTVQSSEGRTDRKESISEENSRAKISLSEAYSILSRNGHLQSLFKNIPSFQ</sequence>
<dbReference type="NCBIfam" id="TIGR01557">
    <property type="entry name" value="myb_SHAQKYF"/>
    <property type="match status" value="1"/>
</dbReference>
<feature type="region of interest" description="Disordered" evidence="5">
    <location>
        <begin position="1"/>
        <end position="20"/>
    </location>
</feature>
<feature type="compositionally biased region" description="Basic and acidic residues" evidence="5">
    <location>
        <begin position="258"/>
        <end position="284"/>
    </location>
</feature>
<evidence type="ECO:0000259" key="7">
    <source>
        <dbReference type="PROSITE" id="PS51293"/>
    </source>
</evidence>
<name>A0AAD2D887_EUPCR</name>
<keyword evidence="2" id="KW-0238">DNA-binding</keyword>
<feature type="compositionally biased region" description="Basic and acidic residues" evidence="5">
    <location>
        <begin position="1"/>
        <end position="15"/>
    </location>
</feature>
<dbReference type="InterPro" id="IPR001005">
    <property type="entry name" value="SANT/Myb"/>
</dbReference>
<dbReference type="PROSITE" id="PS51294">
    <property type="entry name" value="HTH_MYB"/>
    <property type="match status" value="1"/>
</dbReference>
<dbReference type="EMBL" id="CAMPGE010026941">
    <property type="protein sequence ID" value="CAI2384607.1"/>
    <property type="molecule type" value="Genomic_DNA"/>
</dbReference>
<organism evidence="9 10">
    <name type="scientific">Euplotes crassus</name>
    <dbReference type="NCBI Taxonomy" id="5936"/>
    <lineage>
        <taxon>Eukaryota</taxon>
        <taxon>Sar</taxon>
        <taxon>Alveolata</taxon>
        <taxon>Ciliophora</taxon>
        <taxon>Intramacronucleata</taxon>
        <taxon>Spirotrichea</taxon>
        <taxon>Hypotrichia</taxon>
        <taxon>Euplotida</taxon>
        <taxon>Euplotidae</taxon>
        <taxon>Moneuplotes</taxon>
    </lineage>
</organism>
<gene>
    <name evidence="9" type="ORF">ECRASSUSDP1_LOCUS26141</name>
</gene>
<feature type="domain" description="Myb-like" evidence="6">
    <location>
        <begin position="24"/>
        <end position="74"/>
    </location>
</feature>
<evidence type="ECO:0000256" key="2">
    <source>
        <dbReference type="ARBA" id="ARBA00023125"/>
    </source>
</evidence>
<keyword evidence="3" id="KW-0804">Transcription</keyword>
<comment type="caution">
    <text evidence="9">The sequence shown here is derived from an EMBL/GenBank/DDBJ whole genome shotgun (WGS) entry which is preliminary data.</text>
</comment>
<feature type="region of interest" description="Disordered" evidence="5">
    <location>
        <begin position="242"/>
        <end position="306"/>
    </location>
</feature>
<keyword evidence="10" id="KW-1185">Reference proteome</keyword>
<proteinExistence type="predicted"/>
<dbReference type="PROSITE" id="PS51293">
    <property type="entry name" value="SANT"/>
    <property type="match status" value="1"/>
</dbReference>
<evidence type="ECO:0000256" key="5">
    <source>
        <dbReference type="SAM" id="MobiDB-lite"/>
    </source>
</evidence>
<dbReference type="PANTHER" id="PTHR12802">
    <property type="entry name" value="SWI/SNF COMPLEX-RELATED"/>
    <property type="match status" value="1"/>
</dbReference>
<reference evidence="9" key="1">
    <citation type="submission" date="2023-07" db="EMBL/GenBank/DDBJ databases">
        <authorList>
            <consortium name="AG Swart"/>
            <person name="Singh M."/>
            <person name="Singh A."/>
            <person name="Seah K."/>
            <person name="Emmerich C."/>
        </authorList>
    </citation>
    <scope>NUCLEOTIDE SEQUENCE</scope>
    <source>
        <strain evidence="9">DP1</strain>
    </source>
</reference>
<evidence type="ECO:0000259" key="8">
    <source>
        <dbReference type="PROSITE" id="PS51294"/>
    </source>
</evidence>
<keyword evidence="1" id="KW-0805">Transcription regulation</keyword>
<feature type="domain" description="SANT" evidence="7">
    <location>
        <begin position="27"/>
        <end position="78"/>
    </location>
</feature>